<dbReference type="Proteomes" id="UP001310386">
    <property type="component" value="Unassembled WGS sequence"/>
</dbReference>
<dbReference type="InterPro" id="IPR006135">
    <property type="entry name" value="T3SS_substrate_exporter"/>
</dbReference>
<dbReference type="EMBL" id="JAYJLD010000006">
    <property type="protein sequence ID" value="MEB3101184.1"/>
    <property type="molecule type" value="Genomic_DNA"/>
</dbReference>
<gene>
    <name evidence="1" type="ORF">VF724_05850</name>
</gene>
<proteinExistence type="predicted"/>
<dbReference type="SUPFAM" id="SSF160544">
    <property type="entry name" value="EscU C-terminal domain-like"/>
    <property type="match status" value="1"/>
</dbReference>
<dbReference type="Gene3D" id="3.40.1690.10">
    <property type="entry name" value="secretion proteins EscU"/>
    <property type="match status" value="1"/>
</dbReference>
<dbReference type="PANTHER" id="PTHR30531:SF12">
    <property type="entry name" value="FLAGELLAR BIOSYNTHETIC PROTEIN FLHB"/>
    <property type="match status" value="1"/>
</dbReference>
<comment type="caution">
    <text evidence="1">The sequence shown here is derived from an EMBL/GenBank/DDBJ whole genome shotgun (WGS) entry which is preliminary data.</text>
</comment>
<protein>
    <submittedName>
        <fullName evidence="1">EscU/YscU/HrcU family type III secretion system export apparatus switch protein</fullName>
    </submittedName>
</protein>
<accession>A0ABU5ZFB0</accession>
<dbReference type="Pfam" id="PF01312">
    <property type="entry name" value="Bac_export_2"/>
    <property type="match status" value="1"/>
</dbReference>
<dbReference type="RefSeq" id="WP_371753299.1">
    <property type="nucleotide sequence ID" value="NZ_JAYJLD010000006.1"/>
</dbReference>
<organism evidence="1 2">
    <name type="scientific">Ferviditalea candida</name>
    <dbReference type="NCBI Taxonomy" id="3108399"/>
    <lineage>
        <taxon>Bacteria</taxon>
        <taxon>Bacillati</taxon>
        <taxon>Bacillota</taxon>
        <taxon>Bacilli</taxon>
        <taxon>Bacillales</taxon>
        <taxon>Paenibacillaceae</taxon>
        <taxon>Ferviditalea</taxon>
    </lineage>
</organism>
<evidence type="ECO:0000313" key="2">
    <source>
        <dbReference type="Proteomes" id="UP001310386"/>
    </source>
</evidence>
<sequence>MKESKRPYQAASWKNGGKEISKAVALRYVQEQQEAPIVTAKGKGLVAQKIIERAQASGVPVQENASLVEVLSKLDIDQQIPPELYQLVAEVLSFVYRMDQRVRRTEA</sequence>
<name>A0ABU5ZFB0_9BACL</name>
<evidence type="ECO:0000313" key="1">
    <source>
        <dbReference type="EMBL" id="MEB3101184.1"/>
    </source>
</evidence>
<keyword evidence="2" id="KW-1185">Reference proteome</keyword>
<reference evidence="1" key="1">
    <citation type="submission" date="2023-12" db="EMBL/GenBank/DDBJ databases">
        <title>Fervidustalea candida gen. nov., sp. nov., a novel member of the family Paenibacillaceae isolated from a geothermal area.</title>
        <authorList>
            <person name="Li W.-J."/>
            <person name="Jiao J.-Y."/>
            <person name="Chen Y."/>
        </authorList>
    </citation>
    <scope>NUCLEOTIDE SEQUENCE</scope>
    <source>
        <strain evidence="1">SYSU GA230002</strain>
    </source>
</reference>
<dbReference type="PANTHER" id="PTHR30531">
    <property type="entry name" value="FLAGELLAR BIOSYNTHETIC PROTEIN FLHB"/>
    <property type="match status" value="1"/>
</dbReference>
<dbReference type="InterPro" id="IPR029025">
    <property type="entry name" value="T3SS_substrate_exporter_C"/>
</dbReference>